<feature type="compositionally biased region" description="Low complexity" evidence="1">
    <location>
        <begin position="251"/>
        <end position="260"/>
    </location>
</feature>
<dbReference type="VEuPathDB" id="ToxoDB:cyc_04572"/>
<feature type="region of interest" description="Disordered" evidence="1">
    <location>
        <begin position="1"/>
        <end position="22"/>
    </location>
</feature>
<evidence type="ECO:0000256" key="1">
    <source>
        <dbReference type="SAM" id="MobiDB-lite"/>
    </source>
</evidence>
<protein>
    <submittedName>
        <fullName evidence="2">Uncharacterized protein</fullName>
    </submittedName>
</protein>
<dbReference type="InParanoid" id="A0A1D3CUK6"/>
<name>A0A1D3CUK6_9EIME</name>
<proteinExistence type="predicted"/>
<feature type="compositionally biased region" description="Basic and acidic residues" evidence="1">
    <location>
        <begin position="1"/>
        <end position="15"/>
    </location>
</feature>
<evidence type="ECO:0000313" key="3">
    <source>
        <dbReference type="Proteomes" id="UP000095192"/>
    </source>
</evidence>
<keyword evidence="3" id="KW-1185">Reference proteome</keyword>
<dbReference type="Proteomes" id="UP000095192">
    <property type="component" value="Unassembled WGS sequence"/>
</dbReference>
<reference evidence="2 3" key="1">
    <citation type="journal article" date="2016" name="BMC Genomics">
        <title>Comparative genomics reveals Cyclospora cayetanensis possesses coccidia-like metabolism and invasion components but unique surface antigens.</title>
        <authorList>
            <person name="Liu S."/>
            <person name="Wang L."/>
            <person name="Zheng H."/>
            <person name="Xu Z."/>
            <person name="Roellig D.M."/>
            <person name="Li N."/>
            <person name="Frace M.A."/>
            <person name="Tang K."/>
            <person name="Arrowood M.J."/>
            <person name="Moss D.M."/>
            <person name="Zhang L."/>
            <person name="Feng Y."/>
            <person name="Xiao L."/>
        </authorList>
    </citation>
    <scope>NUCLEOTIDE SEQUENCE [LARGE SCALE GENOMIC DNA]</scope>
    <source>
        <strain evidence="2 3">CHN_HEN01</strain>
    </source>
</reference>
<organism evidence="2 3">
    <name type="scientific">Cyclospora cayetanensis</name>
    <dbReference type="NCBI Taxonomy" id="88456"/>
    <lineage>
        <taxon>Eukaryota</taxon>
        <taxon>Sar</taxon>
        <taxon>Alveolata</taxon>
        <taxon>Apicomplexa</taxon>
        <taxon>Conoidasida</taxon>
        <taxon>Coccidia</taxon>
        <taxon>Eucoccidiorida</taxon>
        <taxon>Eimeriorina</taxon>
        <taxon>Eimeriidae</taxon>
        <taxon>Cyclospora</taxon>
    </lineage>
</organism>
<accession>A0A1D3CUK6</accession>
<feature type="compositionally biased region" description="Low complexity" evidence="1">
    <location>
        <begin position="201"/>
        <end position="211"/>
    </location>
</feature>
<comment type="caution">
    <text evidence="2">The sequence shown here is derived from an EMBL/GenBank/DDBJ whole genome shotgun (WGS) entry which is preliminary data.</text>
</comment>
<dbReference type="AlphaFoldDB" id="A0A1D3CUK6"/>
<feature type="region of interest" description="Disordered" evidence="1">
    <location>
        <begin position="183"/>
        <end position="260"/>
    </location>
</feature>
<sequence length="297" mass="31347">MDNDFRGFRFTDKSQPRQHGVSSSASEVTRLCLRSLLVLDTKSNNPLNCLDYCLGESRAAATPAPAEVKQQLRLYLIDTYVATSPEASMSEEAPLGAAAPMGAMKGRRFGSSVASSWEWTYTADSAGAAAAGSLTAGDAGVTSVCSAAAEAGPKRVAAVVGEAADSQGDMHCLHRQPQLSIPWLLQSSPPPAEAPSRLCGPQQQPQQQQQPLHLLHAPSSATQPQHSNPTPHPQPPQQQQRWHGHASRWNGGAAASGAAHMPGAQRILTDAALPSQQHLPLSLFPPPWGALSPLRGC</sequence>
<gene>
    <name evidence="2" type="ORF">cyc_04572</name>
</gene>
<dbReference type="EMBL" id="JROU02001886">
    <property type="protein sequence ID" value="OEH74889.1"/>
    <property type="molecule type" value="Genomic_DNA"/>
</dbReference>
<evidence type="ECO:0000313" key="2">
    <source>
        <dbReference type="EMBL" id="OEH74889.1"/>
    </source>
</evidence>